<gene>
    <name evidence="1" type="ORF">E9229_002837</name>
</gene>
<evidence type="ECO:0000313" key="1">
    <source>
        <dbReference type="EMBL" id="MBB2996590.1"/>
    </source>
</evidence>
<accession>A0A839QLA9</accession>
<keyword evidence="2" id="KW-1185">Reference proteome</keyword>
<dbReference type="RefSeq" id="WP_183512145.1">
    <property type="nucleotide sequence ID" value="NZ_BAABGK010000033.1"/>
</dbReference>
<protein>
    <submittedName>
        <fullName evidence="1">Uncharacterized protein</fullName>
    </submittedName>
</protein>
<comment type="caution">
    <text evidence="1">The sequence shown here is derived from an EMBL/GenBank/DDBJ whole genome shotgun (WGS) entry which is preliminary data.</text>
</comment>
<dbReference type="AlphaFoldDB" id="A0A839QLA9"/>
<evidence type="ECO:0000313" key="2">
    <source>
        <dbReference type="Proteomes" id="UP000523000"/>
    </source>
</evidence>
<dbReference type="Proteomes" id="UP000523000">
    <property type="component" value="Unassembled WGS sequence"/>
</dbReference>
<reference evidence="1 2" key="1">
    <citation type="submission" date="2020-08" db="EMBL/GenBank/DDBJ databases">
        <title>Sequencing the genomes of 1000 actinobacteria strains.</title>
        <authorList>
            <person name="Klenk H.-P."/>
        </authorList>
    </citation>
    <scope>NUCLEOTIDE SEQUENCE [LARGE SCALE GENOMIC DNA]</scope>
    <source>
        <strain evidence="1 2">DSM 22826</strain>
    </source>
</reference>
<sequence>MALYFTGPEPGQWIVDALDAEGPAGRDLVAGQVPRGFEAYARIFHPALDLDGTLVPWAAIARERGTLMHGEAQFASISGISDDGSALVEDAWDGDNPTSEGLPAPELAAAARILATHTATPERIHLGLWNGFAFIHGGDAVTVLVDRDPDLSVEEQAAEEARQNAEAKRPGFADAIRHGALLELGDAYRAFYLFEGDAADLAAPAWASGSLGDERRSPNLAWPWDKAWMLSSEIYEDSTIVGGSIELVRALVACPELEAHAVNADSRLDVHGDTLNSSPDQAGY</sequence>
<organism evidence="1 2">
    <name type="scientific">Paeniglutamicibacter cryotolerans</name>
    <dbReference type="NCBI Taxonomy" id="670079"/>
    <lineage>
        <taxon>Bacteria</taxon>
        <taxon>Bacillati</taxon>
        <taxon>Actinomycetota</taxon>
        <taxon>Actinomycetes</taxon>
        <taxon>Micrococcales</taxon>
        <taxon>Micrococcaceae</taxon>
        <taxon>Paeniglutamicibacter</taxon>
    </lineage>
</organism>
<dbReference type="EMBL" id="JACHVS010000002">
    <property type="protein sequence ID" value="MBB2996590.1"/>
    <property type="molecule type" value="Genomic_DNA"/>
</dbReference>
<proteinExistence type="predicted"/>
<name>A0A839QLA9_9MICC</name>